<feature type="transmembrane region" description="Helical" evidence="8">
    <location>
        <begin position="21"/>
        <end position="46"/>
    </location>
</feature>
<feature type="transmembrane region" description="Helical" evidence="8">
    <location>
        <begin position="66"/>
        <end position="93"/>
    </location>
</feature>
<organism evidence="10 11">
    <name type="scientific">Anaerocolumna sedimenticola</name>
    <dbReference type="NCBI Taxonomy" id="2696063"/>
    <lineage>
        <taxon>Bacteria</taxon>
        <taxon>Bacillati</taxon>
        <taxon>Bacillota</taxon>
        <taxon>Clostridia</taxon>
        <taxon>Lachnospirales</taxon>
        <taxon>Lachnospiraceae</taxon>
        <taxon>Anaerocolumna</taxon>
    </lineage>
</organism>
<dbReference type="GO" id="GO:0022857">
    <property type="term" value="F:transmembrane transporter activity"/>
    <property type="evidence" value="ECO:0007669"/>
    <property type="project" value="InterPro"/>
</dbReference>
<proteinExistence type="inferred from homology"/>
<dbReference type="EMBL" id="CP048000">
    <property type="protein sequence ID" value="QHQ62031.1"/>
    <property type="molecule type" value="Genomic_DNA"/>
</dbReference>
<dbReference type="InterPro" id="IPR000515">
    <property type="entry name" value="MetI-like"/>
</dbReference>
<protein>
    <submittedName>
        <fullName evidence="10">ABC transporter permease subunit</fullName>
    </submittedName>
</protein>
<keyword evidence="4 8" id="KW-1133">Transmembrane helix</keyword>
<dbReference type="SUPFAM" id="SSF161098">
    <property type="entry name" value="MetI-like"/>
    <property type="match status" value="1"/>
</dbReference>
<dbReference type="FunFam" id="1.10.3720.10:FF:000001">
    <property type="entry name" value="Glycine betaine ABC transporter, permease"/>
    <property type="match status" value="1"/>
</dbReference>
<sequence>MNFINYIIQNSNQILTLTMEHIRLTAISVGFAILIGVPLGILISYVKKLNKPILGIANLVQAIPSMALLGFAIPFLGIGTLPAVVMVILYSLLPIIKNTYTGIQNINTQTLEAARGIGLTKLQILYKVQIPLALPVIMAGVRISAVTAVGLMTMAAFIGAGGLGFLVFSGIRTVNNNQILAGAIPACILALLVDFLIGLIEKSVTPISLQKDGLLNRKKANQNRIHKFILLTTAVCLAVILVITAVTGINRSEKVIRIGSKDFTEQHILANMFSDLIEEKTDITVERKINLGGTQVCFSALKSGDIDLYFDYSGTAYGDTLNYPPISDMEKVYNTVKTDFNNKFDIDVLKQMAFNNTYVLAVTKETADKYNLKTISDLAKVASDLRAGTTLEFLNRIDGVPGLTKFYNFNFKDTTGLDGSPRYVALMNQETDVVDAFSTDGLLKKFDLVTLEDDKHFFPPYYAIPLARAEIIKTYPELVPVIEELGDILTDEVMIELNYKVDELQMEPAVVAKEFLLEKGLITG</sequence>
<dbReference type="CDD" id="cd13609">
    <property type="entry name" value="PBP2_Opu_like_1"/>
    <property type="match status" value="1"/>
</dbReference>
<evidence type="ECO:0000256" key="6">
    <source>
        <dbReference type="ARBA" id="ARBA00035642"/>
    </source>
</evidence>
<evidence type="ECO:0000256" key="5">
    <source>
        <dbReference type="ARBA" id="ARBA00023136"/>
    </source>
</evidence>
<accession>A0A6P1TQ61</accession>
<dbReference type="KEGG" id="anr:Ana3638_15615"/>
<dbReference type="PANTHER" id="PTHR30177">
    <property type="entry name" value="GLYCINE BETAINE/L-PROLINE TRANSPORT SYSTEM PERMEASE PROTEIN PROW"/>
    <property type="match status" value="1"/>
</dbReference>
<dbReference type="InterPro" id="IPR007210">
    <property type="entry name" value="ABC_Gly_betaine_transp_sub-bd"/>
</dbReference>
<dbReference type="InterPro" id="IPR035906">
    <property type="entry name" value="MetI-like_sf"/>
</dbReference>
<feature type="transmembrane region" description="Helical" evidence="8">
    <location>
        <begin position="179"/>
        <end position="200"/>
    </location>
</feature>
<dbReference type="Gene3D" id="1.10.3720.10">
    <property type="entry name" value="MetI-like"/>
    <property type="match status" value="1"/>
</dbReference>
<dbReference type="CDD" id="cd06261">
    <property type="entry name" value="TM_PBP2"/>
    <property type="match status" value="1"/>
</dbReference>
<reference evidence="10 11" key="1">
    <citation type="submission" date="2020-01" db="EMBL/GenBank/DDBJ databases">
        <title>Genome analysis of Anaerocolumna sp. CBA3638.</title>
        <authorList>
            <person name="Kim J."/>
            <person name="Roh S.W."/>
        </authorList>
    </citation>
    <scope>NUCLEOTIDE SEQUENCE [LARGE SCALE GENOMIC DNA]</scope>
    <source>
        <strain evidence="10 11">CBA3638</strain>
    </source>
</reference>
<dbReference type="Gene3D" id="3.40.190.10">
    <property type="entry name" value="Periplasmic binding protein-like II"/>
    <property type="match status" value="1"/>
</dbReference>
<keyword evidence="2 8" id="KW-0813">Transport</keyword>
<evidence type="ECO:0000259" key="9">
    <source>
        <dbReference type="PROSITE" id="PS50928"/>
    </source>
</evidence>
<comment type="similarity">
    <text evidence="6">In the C-terminal section; belongs to the OsmX family.</text>
</comment>
<dbReference type="AlphaFoldDB" id="A0A6P1TQ61"/>
<keyword evidence="11" id="KW-1185">Reference proteome</keyword>
<evidence type="ECO:0000256" key="2">
    <source>
        <dbReference type="ARBA" id="ARBA00022448"/>
    </source>
</evidence>
<evidence type="ECO:0000256" key="4">
    <source>
        <dbReference type="ARBA" id="ARBA00022989"/>
    </source>
</evidence>
<evidence type="ECO:0000256" key="7">
    <source>
        <dbReference type="ARBA" id="ARBA00035652"/>
    </source>
</evidence>
<comment type="similarity">
    <text evidence="8">Belongs to the binding-protein-dependent transport system permease family.</text>
</comment>
<dbReference type="Pfam" id="PF00528">
    <property type="entry name" value="BPD_transp_1"/>
    <property type="match status" value="1"/>
</dbReference>
<dbReference type="InterPro" id="IPR051204">
    <property type="entry name" value="ABC_transp_perm/SBD"/>
</dbReference>
<name>A0A6P1TQ61_9FIRM</name>
<evidence type="ECO:0000256" key="8">
    <source>
        <dbReference type="RuleBase" id="RU363032"/>
    </source>
</evidence>
<evidence type="ECO:0000256" key="1">
    <source>
        <dbReference type="ARBA" id="ARBA00004141"/>
    </source>
</evidence>
<evidence type="ECO:0000313" key="10">
    <source>
        <dbReference type="EMBL" id="QHQ62031.1"/>
    </source>
</evidence>
<dbReference type="RefSeq" id="WP_161838856.1">
    <property type="nucleotide sequence ID" value="NZ_CP048000.1"/>
</dbReference>
<feature type="transmembrane region" description="Helical" evidence="8">
    <location>
        <begin position="228"/>
        <end position="249"/>
    </location>
</feature>
<comment type="similarity">
    <text evidence="7">In the N-terminal section; belongs to the binding-protein-dependent transport system permease family.</text>
</comment>
<dbReference type="PANTHER" id="PTHR30177:SF4">
    <property type="entry name" value="OSMOPROTECTANT IMPORT PERMEASE PROTEIN OSMW"/>
    <property type="match status" value="1"/>
</dbReference>
<feature type="domain" description="ABC transmembrane type-1" evidence="9">
    <location>
        <begin position="18"/>
        <end position="197"/>
    </location>
</feature>
<evidence type="ECO:0000256" key="3">
    <source>
        <dbReference type="ARBA" id="ARBA00022692"/>
    </source>
</evidence>
<gene>
    <name evidence="10" type="ORF">Ana3638_15615</name>
</gene>
<comment type="subcellular location">
    <subcellularLocation>
        <location evidence="8">Cell membrane</location>
        <topology evidence="8">Multi-pass membrane protein</topology>
    </subcellularLocation>
    <subcellularLocation>
        <location evidence="1">Membrane</location>
        <topology evidence="1">Multi-pass membrane protein</topology>
    </subcellularLocation>
</comment>
<dbReference type="Pfam" id="PF04069">
    <property type="entry name" value="OpuAC"/>
    <property type="match status" value="1"/>
</dbReference>
<keyword evidence="3 8" id="KW-0812">Transmembrane</keyword>
<dbReference type="Proteomes" id="UP000464314">
    <property type="component" value="Chromosome"/>
</dbReference>
<dbReference type="PROSITE" id="PS50928">
    <property type="entry name" value="ABC_TM1"/>
    <property type="match status" value="1"/>
</dbReference>
<dbReference type="SUPFAM" id="SSF53850">
    <property type="entry name" value="Periplasmic binding protein-like II"/>
    <property type="match status" value="1"/>
</dbReference>
<evidence type="ECO:0000313" key="11">
    <source>
        <dbReference type="Proteomes" id="UP000464314"/>
    </source>
</evidence>
<keyword evidence="5 8" id="KW-0472">Membrane</keyword>
<dbReference type="Gene3D" id="3.40.190.120">
    <property type="entry name" value="Osmoprotection protein (prox), domain 2"/>
    <property type="match status" value="1"/>
</dbReference>
<dbReference type="GO" id="GO:0043190">
    <property type="term" value="C:ATP-binding cassette (ABC) transporter complex"/>
    <property type="evidence" value="ECO:0007669"/>
    <property type="project" value="InterPro"/>
</dbReference>
<feature type="transmembrane region" description="Helical" evidence="8">
    <location>
        <begin position="145"/>
        <end position="167"/>
    </location>
</feature>
<dbReference type="GO" id="GO:0031460">
    <property type="term" value="P:glycine betaine transport"/>
    <property type="evidence" value="ECO:0007669"/>
    <property type="project" value="TreeGrafter"/>
</dbReference>